<dbReference type="SUPFAM" id="SSF50630">
    <property type="entry name" value="Acid proteases"/>
    <property type="match status" value="1"/>
</dbReference>
<keyword evidence="1" id="KW-0808">Transferase</keyword>
<dbReference type="EMBL" id="JARKHS020009048">
    <property type="protein sequence ID" value="KAK8780263.1"/>
    <property type="molecule type" value="Genomic_DNA"/>
</dbReference>
<evidence type="ECO:0000256" key="2">
    <source>
        <dbReference type="ARBA" id="ARBA00022695"/>
    </source>
</evidence>
<dbReference type="GO" id="GO:0016779">
    <property type="term" value="F:nucleotidyltransferase activity"/>
    <property type="evidence" value="ECO:0007669"/>
    <property type="project" value="UniProtKB-KW"/>
</dbReference>
<keyword evidence="2" id="KW-0548">Nucleotidyltransferase</keyword>
<sequence>MSALFSLCEVNEQEQKFMVQGVIEGQEVPMEVDSVASCSIVSEDTFRVIEGNHGKTPLQYSGTTTVTWSNEALPVLGRATVFKGRKAKLPLLVVQKQDNSLIGRNWVRPLDIGLRGIQQVNVEDVPSRFFEVFRRDLPGFIGPPVHIELKDVAQQVFLKSQPVPMVLKDDVAKEVDRLVQQGVWQPVNYSNW</sequence>
<evidence type="ECO:0000313" key="5">
    <source>
        <dbReference type="EMBL" id="KAK8780263.1"/>
    </source>
</evidence>
<dbReference type="PANTHER" id="PTHR37984:SF5">
    <property type="entry name" value="PROTEIN NYNRIN-LIKE"/>
    <property type="match status" value="1"/>
</dbReference>
<reference evidence="5 6" key="1">
    <citation type="journal article" date="2023" name="Arcadia Sci">
        <title>De novo assembly of a long-read Amblyomma americanum tick genome.</title>
        <authorList>
            <person name="Chou S."/>
            <person name="Poskanzer K.E."/>
            <person name="Rollins M."/>
            <person name="Thuy-Boun P.S."/>
        </authorList>
    </citation>
    <scope>NUCLEOTIDE SEQUENCE [LARGE SCALE GENOMIC DNA]</scope>
    <source>
        <strain evidence="5">F_SG_1</strain>
        <tissue evidence="5">Salivary glands</tissue>
    </source>
</reference>
<dbReference type="InterPro" id="IPR021109">
    <property type="entry name" value="Peptidase_aspartic_dom_sf"/>
</dbReference>
<dbReference type="Gene3D" id="2.40.70.10">
    <property type="entry name" value="Acid Proteases"/>
    <property type="match status" value="1"/>
</dbReference>
<dbReference type="Proteomes" id="UP001321473">
    <property type="component" value="Unassembled WGS sequence"/>
</dbReference>
<comment type="caution">
    <text evidence="5">The sequence shown here is derived from an EMBL/GenBank/DDBJ whole genome shotgun (WGS) entry which is preliminary data.</text>
</comment>
<keyword evidence="4" id="KW-0378">Hydrolase</keyword>
<keyword evidence="3" id="KW-0540">Nuclease</keyword>
<evidence type="ECO:0000256" key="1">
    <source>
        <dbReference type="ARBA" id="ARBA00022679"/>
    </source>
</evidence>
<evidence type="ECO:0000313" key="6">
    <source>
        <dbReference type="Proteomes" id="UP001321473"/>
    </source>
</evidence>
<dbReference type="PANTHER" id="PTHR37984">
    <property type="entry name" value="PROTEIN CBG26694"/>
    <property type="match status" value="1"/>
</dbReference>
<dbReference type="AlphaFoldDB" id="A0AAQ4F0M7"/>
<accession>A0AAQ4F0M7</accession>
<keyword evidence="4" id="KW-0255">Endonuclease</keyword>
<gene>
    <name evidence="5" type="ORF">V5799_018395</name>
</gene>
<dbReference type="InterPro" id="IPR050951">
    <property type="entry name" value="Retrovirus_Pol_polyprotein"/>
</dbReference>
<name>A0AAQ4F0M7_AMBAM</name>
<keyword evidence="6" id="KW-1185">Reference proteome</keyword>
<evidence type="ECO:0000256" key="4">
    <source>
        <dbReference type="ARBA" id="ARBA00022759"/>
    </source>
</evidence>
<dbReference type="GO" id="GO:0004519">
    <property type="term" value="F:endonuclease activity"/>
    <property type="evidence" value="ECO:0007669"/>
    <property type="project" value="UniProtKB-KW"/>
</dbReference>
<proteinExistence type="predicted"/>
<organism evidence="5 6">
    <name type="scientific">Amblyomma americanum</name>
    <name type="common">Lone star tick</name>
    <dbReference type="NCBI Taxonomy" id="6943"/>
    <lineage>
        <taxon>Eukaryota</taxon>
        <taxon>Metazoa</taxon>
        <taxon>Ecdysozoa</taxon>
        <taxon>Arthropoda</taxon>
        <taxon>Chelicerata</taxon>
        <taxon>Arachnida</taxon>
        <taxon>Acari</taxon>
        <taxon>Parasitiformes</taxon>
        <taxon>Ixodida</taxon>
        <taxon>Ixodoidea</taxon>
        <taxon>Ixodidae</taxon>
        <taxon>Amblyomminae</taxon>
        <taxon>Amblyomma</taxon>
    </lineage>
</organism>
<evidence type="ECO:0000256" key="3">
    <source>
        <dbReference type="ARBA" id="ARBA00022722"/>
    </source>
</evidence>
<protein>
    <submittedName>
        <fullName evidence="5">Uncharacterized protein</fullName>
    </submittedName>
</protein>